<organism evidence="2 3">
    <name type="scientific">Asterophora parasitica</name>
    <dbReference type="NCBI Taxonomy" id="117018"/>
    <lineage>
        <taxon>Eukaryota</taxon>
        <taxon>Fungi</taxon>
        <taxon>Dikarya</taxon>
        <taxon>Basidiomycota</taxon>
        <taxon>Agaricomycotina</taxon>
        <taxon>Agaricomycetes</taxon>
        <taxon>Agaricomycetidae</taxon>
        <taxon>Agaricales</taxon>
        <taxon>Tricholomatineae</taxon>
        <taxon>Lyophyllaceae</taxon>
        <taxon>Asterophora</taxon>
    </lineage>
</organism>
<evidence type="ECO:0000313" key="3">
    <source>
        <dbReference type="Proteomes" id="UP000775547"/>
    </source>
</evidence>
<dbReference type="AlphaFoldDB" id="A0A9P7K9V3"/>
<accession>A0A9P7K9V3</accession>
<protein>
    <submittedName>
        <fullName evidence="2">Uncharacterized protein</fullName>
    </submittedName>
</protein>
<evidence type="ECO:0000313" key="2">
    <source>
        <dbReference type="EMBL" id="KAG5641310.1"/>
    </source>
</evidence>
<comment type="caution">
    <text evidence="2">The sequence shown here is derived from an EMBL/GenBank/DDBJ whole genome shotgun (WGS) entry which is preliminary data.</text>
</comment>
<dbReference type="EMBL" id="JABCKV010000340">
    <property type="protein sequence ID" value="KAG5641310.1"/>
    <property type="molecule type" value="Genomic_DNA"/>
</dbReference>
<feature type="compositionally biased region" description="Low complexity" evidence="1">
    <location>
        <begin position="1"/>
        <end position="13"/>
    </location>
</feature>
<gene>
    <name evidence="2" type="ORF">DXG03_005543</name>
</gene>
<proteinExistence type="predicted"/>
<name>A0A9P7K9V3_9AGAR</name>
<reference evidence="2" key="2">
    <citation type="submission" date="2021-10" db="EMBL/GenBank/DDBJ databases">
        <title>Phylogenomics reveals ancestral predisposition of the termite-cultivated fungus Termitomyces towards a domesticated lifestyle.</title>
        <authorList>
            <person name="Auxier B."/>
            <person name="Grum-Grzhimaylo A."/>
            <person name="Cardenas M.E."/>
            <person name="Lodge J.D."/>
            <person name="Laessoe T."/>
            <person name="Pedersen O."/>
            <person name="Smith M.E."/>
            <person name="Kuyper T.W."/>
            <person name="Franco-Molano E.A."/>
            <person name="Baroni T.J."/>
            <person name="Aanen D.K."/>
        </authorList>
    </citation>
    <scope>NUCLEOTIDE SEQUENCE</scope>
    <source>
        <strain evidence="2">AP01</strain>
        <tissue evidence="2">Mycelium</tissue>
    </source>
</reference>
<evidence type="ECO:0000256" key="1">
    <source>
        <dbReference type="SAM" id="MobiDB-lite"/>
    </source>
</evidence>
<dbReference type="Proteomes" id="UP000775547">
    <property type="component" value="Unassembled WGS sequence"/>
</dbReference>
<sequence>MALDRSSDASSDSSGKRRSDALDTVGEFPGWEGTELVYTMTFPDNEHVPTLEDLAMAAFITAKHDEQYSPLRHQCYWWADTPHSAPWVEDQYRIKTDLP</sequence>
<reference evidence="2" key="1">
    <citation type="submission" date="2020-07" db="EMBL/GenBank/DDBJ databases">
        <authorList>
            <person name="Nieuwenhuis M."/>
            <person name="Van De Peppel L.J.J."/>
        </authorList>
    </citation>
    <scope>NUCLEOTIDE SEQUENCE</scope>
    <source>
        <strain evidence="2">AP01</strain>
        <tissue evidence="2">Mycelium</tissue>
    </source>
</reference>
<feature type="region of interest" description="Disordered" evidence="1">
    <location>
        <begin position="1"/>
        <end position="27"/>
    </location>
</feature>
<keyword evidence="3" id="KW-1185">Reference proteome</keyword>